<dbReference type="InterPro" id="IPR026960">
    <property type="entry name" value="RVT-Znf"/>
</dbReference>
<accession>A0AAV8H747</accession>
<dbReference type="SUPFAM" id="SSF53098">
    <property type="entry name" value="Ribonuclease H-like"/>
    <property type="match status" value="1"/>
</dbReference>
<comment type="caution">
    <text evidence="3">The sequence shown here is derived from an EMBL/GenBank/DDBJ whole genome shotgun (WGS) entry which is preliminary data.</text>
</comment>
<dbReference type="InterPro" id="IPR036397">
    <property type="entry name" value="RNaseH_sf"/>
</dbReference>
<dbReference type="Gene3D" id="3.30.420.10">
    <property type="entry name" value="Ribonuclease H-like superfamily/Ribonuclease H"/>
    <property type="match status" value="1"/>
</dbReference>
<evidence type="ECO:0000259" key="1">
    <source>
        <dbReference type="Pfam" id="PF13456"/>
    </source>
</evidence>
<dbReference type="PANTHER" id="PTHR47074">
    <property type="entry name" value="BNAC02G40300D PROTEIN"/>
    <property type="match status" value="1"/>
</dbReference>
<dbReference type="GO" id="GO:0003676">
    <property type="term" value="F:nucleic acid binding"/>
    <property type="evidence" value="ECO:0007669"/>
    <property type="project" value="InterPro"/>
</dbReference>
<dbReference type="InterPro" id="IPR012337">
    <property type="entry name" value="RNaseH-like_sf"/>
</dbReference>
<dbReference type="Pfam" id="PF13456">
    <property type="entry name" value="RVT_3"/>
    <property type="match status" value="1"/>
</dbReference>
<protein>
    <submittedName>
        <fullName evidence="3">Cyclopropane-fatty-acyl-phospholipid synthase</fullName>
    </submittedName>
</protein>
<dbReference type="GO" id="GO:0004523">
    <property type="term" value="F:RNA-DNA hybrid ribonuclease activity"/>
    <property type="evidence" value="ECO:0007669"/>
    <property type="project" value="InterPro"/>
</dbReference>
<dbReference type="EMBL" id="JAMFTS010000001">
    <property type="protein sequence ID" value="KAJ4812485.1"/>
    <property type="molecule type" value="Genomic_DNA"/>
</dbReference>
<feature type="domain" description="Reverse transcriptase zinc-binding" evidence="2">
    <location>
        <begin position="172"/>
        <end position="240"/>
    </location>
</feature>
<reference evidence="3" key="1">
    <citation type="submission" date="2022-08" db="EMBL/GenBank/DDBJ databases">
        <authorList>
            <person name="Marques A."/>
        </authorList>
    </citation>
    <scope>NUCLEOTIDE SEQUENCE</scope>
    <source>
        <strain evidence="3">RhyPub2mFocal</strain>
        <tissue evidence="3">Leaves</tissue>
    </source>
</reference>
<evidence type="ECO:0000313" key="4">
    <source>
        <dbReference type="Proteomes" id="UP001140206"/>
    </source>
</evidence>
<dbReference type="InterPro" id="IPR044730">
    <property type="entry name" value="RNase_H-like_dom_plant"/>
</dbReference>
<dbReference type="InterPro" id="IPR002156">
    <property type="entry name" value="RNaseH_domain"/>
</dbReference>
<sequence length="481" mass="54548">MMKILWKLASGEYEDSPWARILKAKYLARKPLWMATVPSSCTKLWRAIMGMREILKKHITWQLANGDKCQVFGQPWHEFWLEFKPTNRYDRALVVSDLIDTESQTWNSQKLIHALGFYGALFIACNTPVPPCNSNHTDRLIFKASQNGKFSYKAAVRLLQGELAPLDGQASGVIKLIWHTPGLLPRIRIFLWKMFHNSIPTQGLYARRLGKPQPSCPLCNNDDDDASHALFKCPAARAFWLASNIGLHSLALPSNLSQVLSIIGNSLIRNDFITFACHVWAFWKQRCATVFHGNKMNVMGALSMADSYASLIRETSMLHIPRALRNVWEQSIQEGTVDALVCWVDGSFSKPGDGGWAYILMKGDVLIQYAAQHGQIPNAFSGELKALQLAVRDTLLYGARQCLFLTDCDLLMKIMCGEEQVDVVPWQSFFEAKEAVNQFRLADNFKCTLCNRNDNKIAHQLANYARIHRVDFRDFTFPLTA</sequence>
<dbReference type="PANTHER" id="PTHR47074:SF11">
    <property type="entry name" value="REVERSE TRANSCRIPTASE-LIKE PROTEIN"/>
    <property type="match status" value="1"/>
</dbReference>
<dbReference type="Pfam" id="PF13966">
    <property type="entry name" value="zf-RVT"/>
    <property type="match status" value="1"/>
</dbReference>
<dbReference type="InterPro" id="IPR052929">
    <property type="entry name" value="RNase_H-like_EbsB-rel"/>
</dbReference>
<gene>
    <name evidence="3" type="ORF">LUZ62_025051</name>
</gene>
<evidence type="ECO:0000313" key="3">
    <source>
        <dbReference type="EMBL" id="KAJ4812485.1"/>
    </source>
</evidence>
<organism evidence="3 4">
    <name type="scientific">Rhynchospora pubera</name>
    <dbReference type="NCBI Taxonomy" id="906938"/>
    <lineage>
        <taxon>Eukaryota</taxon>
        <taxon>Viridiplantae</taxon>
        <taxon>Streptophyta</taxon>
        <taxon>Embryophyta</taxon>
        <taxon>Tracheophyta</taxon>
        <taxon>Spermatophyta</taxon>
        <taxon>Magnoliopsida</taxon>
        <taxon>Liliopsida</taxon>
        <taxon>Poales</taxon>
        <taxon>Cyperaceae</taxon>
        <taxon>Cyperoideae</taxon>
        <taxon>Rhynchosporeae</taxon>
        <taxon>Rhynchospora</taxon>
    </lineage>
</organism>
<proteinExistence type="predicted"/>
<dbReference type="Proteomes" id="UP001140206">
    <property type="component" value="Chromosome 1"/>
</dbReference>
<keyword evidence="4" id="KW-1185">Reference proteome</keyword>
<dbReference type="CDD" id="cd06222">
    <property type="entry name" value="RNase_H_like"/>
    <property type="match status" value="1"/>
</dbReference>
<name>A0AAV8H747_9POAL</name>
<dbReference type="AlphaFoldDB" id="A0AAV8H747"/>
<evidence type="ECO:0000259" key="2">
    <source>
        <dbReference type="Pfam" id="PF13966"/>
    </source>
</evidence>
<feature type="domain" description="RNase H type-1" evidence="1">
    <location>
        <begin position="345"/>
        <end position="465"/>
    </location>
</feature>